<dbReference type="RefSeq" id="WP_119989252.1">
    <property type="nucleotide sequence ID" value="NZ_CP032489.1"/>
</dbReference>
<evidence type="ECO:0000313" key="2">
    <source>
        <dbReference type="Proteomes" id="UP000266118"/>
    </source>
</evidence>
<dbReference type="EMBL" id="CP032489">
    <property type="protein sequence ID" value="AYD48472.1"/>
    <property type="molecule type" value="Genomic_DNA"/>
</dbReference>
<name>A0A386HS06_9BACT</name>
<dbReference type="OrthoDB" id="662308at2"/>
<proteinExistence type="predicted"/>
<sequence>MLKYILFLGILISIGKICDAQEALPDFSVKKGVQNHVIISWRNNFGDNISILNIQRSADGIRNFRTIYSCPNASLAINAYTDIHPAPGELYYRIYYTTKNGNYVFTDAKKIASGYVSDGLLSKLDSTKDIAIQGDETGKLHINQLRGLKDSVLYNTSDSLFFIDTHSVLYKKFNSIAAVIQAPTNTLTQVSNYLFQNTDGNVVIRLPQNNLDAFSMIIYQPNGHTVFFKINHFDNSEIILNKSSFLHAGWYPYELFENGKLKERNKFEVK</sequence>
<keyword evidence="2" id="KW-1185">Reference proteome</keyword>
<reference evidence="1 2" key="1">
    <citation type="submission" date="2018-09" db="EMBL/GenBank/DDBJ databases">
        <title>Arachidicoccus sp. nov., a bacterium isolated from soil.</title>
        <authorList>
            <person name="Weon H.-Y."/>
            <person name="Kwon S.-W."/>
            <person name="Lee S.A."/>
        </authorList>
    </citation>
    <scope>NUCLEOTIDE SEQUENCE [LARGE SCALE GENOMIC DNA]</scope>
    <source>
        <strain evidence="1 2">KIS59-12</strain>
    </source>
</reference>
<dbReference type="KEGG" id="ark:D6B99_13180"/>
<accession>A0A386HS06</accession>
<organism evidence="1 2">
    <name type="scientific">Arachidicoccus soli</name>
    <dbReference type="NCBI Taxonomy" id="2341117"/>
    <lineage>
        <taxon>Bacteria</taxon>
        <taxon>Pseudomonadati</taxon>
        <taxon>Bacteroidota</taxon>
        <taxon>Chitinophagia</taxon>
        <taxon>Chitinophagales</taxon>
        <taxon>Chitinophagaceae</taxon>
        <taxon>Arachidicoccus</taxon>
    </lineage>
</organism>
<dbReference type="Proteomes" id="UP000266118">
    <property type="component" value="Chromosome"/>
</dbReference>
<evidence type="ECO:0000313" key="1">
    <source>
        <dbReference type="EMBL" id="AYD48472.1"/>
    </source>
</evidence>
<dbReference type="AlphaFoldDB" id="A0A386HS06"/>
<protein>
    <submittedName>
        <fullName evidence="1">Uncharacterized protein</fullName>
    </submittedName>
</protein>
<gene>
    <name evidence="1" type="ORF">D6B99_13180</name>
</gene>